<keyword evidence="2" id="KW-1185">Reference proteome</keyword>
<proteinExistence type="predicted"/>
<gene>
    <name evidence="1" type="ORF">GHT06_010811</name>
</gene>
<evidence type="ECO:0000313" key="1">
    <source>
        <dbReference type="EMBL" id="KAI9563350.1"/>
    </source>
</evidence>
<organism evidence="1 2">
    <name type="scientific">Daphnia sinensis</name>
    <dbReference type="NCBI Taxonomy" id="1820382"/>
    <lineage>
        <taxon>Eukaryota</taxon>
        <taxon>Metazoa</taxon>
        <taxon>Ecdysozoa</taxon>
        <taxon>Arthropoda</taxon>
        <taxon>Crustacea</taxon>
        <taxon>Branchiopoda</taxon>
        <taxon>Diplostraca</taxon>
        <taxon>Cladocera</taxon>
        <taxon>Anomopoda</taxon>
        <taxon>Daphniidae</taxon>
        <taxon>Daphnia</taxon>
        <taxon>Daphnia similis group</taxon>
    </lineage>
</organism>
<comment type="caution">
    <text evidence="1">The sequence shown here is derived from an EMBL/GenBank/DDBJ whole genome shotgun (WGS) entry which is preliminary data.</text>
</comment>
<name>A0AAD5LIH2_9CRUS</name>
<evidence type="ECO:0000313" key="2">
    <source>
        <dbReference type="Proteomes" id="UP000820818"/>
    </source>
</evidence>
<accession>A0AAD5LIH2</accession>
<reference evidence="1 2" key="1">
    <citation type="submission" date="2022-05" db="EMBL/GenBank/DDBJ databases">
        <title>A multi-omics perspective on studying reproductive biology in Daphnia sinensis.</title>
        <authorList>
            <person name="Jia J."/>
        </authorList>
    </citation>
    <scope>NUCLEOTIDE SEQUENCE [LARGE SCALE GENOMIC DNA]</scope>
    <source>
        <strain evidence="1 2">WSL</strain>
    </source>
</reference>
<dbReference type="Proteomes" id="UP000820818">
    <property type="component" value="Linkage Group LG2"/>
</dbReference>
<dbReference type="AlphaFoldDB" id="A0AAD5LIH2"/>
<protein>
    <submittedName>
        <fullName evidence="1">Uncharacterized protein</fullName>
    </submittedName>
</protein>
<sequence length="61" mass="6797">MNAGVLCLSIVNTGRQYCQGRRHTAHNIVVGYTCREHLINSTEHCKGLLNVGMLPRLDCTK</sequence>
<dbReference type="EMBL" id="WJBH02000002">
    <property type="protein sequence ID" value="KAI9563350.1"/>
    <property type="molecule type" value="Genomic_DNA"/>
</dbReference>